<name>A0A7I4YHL8_HAECO</name>
<organism evidence="1 2">
    <name type="scientific">Haemonchus contortus</name>
    <name type="common">Barber pole worm</name>
    <dbReference type="NCBI Taxonomy" id="6289"/>
    <lineage>
        <taxon>Eukaryota</taxon>
        <taxon>Metazoa</taxon>
        <taxon>Ecdysozoa</taxon>
        <taxon>Nematoda</taxon>
        <taxon>Chromadorea</taxon>
        <taxon>Rhabditida</taxon>
        <taxon>Rhabditina</taxon>
        <taxon>Rhabditomorpha</taxon>
        <taxon>Strongyloidea</taxon>
        <taxon>Trichostrongylidae</taxon>
        <taxon>Haemonchus</taxon>
    </lineage>
</organism>
<sequence length="71" mass="8214">MMEWAADWGIPINFMKTSVLHLGKAISEPYTVNNISLNTSCEADLKELRNFVTDIQTERQTDRQTKRFIVP</sequence>
<keyword evidence="1" id="KW-1185">Reference proteome</keyword>
<reference evidence="2" key="1">
    <citation type="submission" date="2020-12" db="UniProtKB">
        <authorList>
            <consortium name="WormBaseParasite"/>
        </authorList>
    </citation>
    <scope>IDENTIFICATION</scope>
    <source>
        <strain evidence="2">MHco3</strain>
    </source>
</reference>
<dbReference type="WBParaSite" id="HCON_00094740-00001">
    <property type="protein sequence ID" value="HCON_00094740-00001"/>
    <property type="gene ID" value="HCON_00094740"/>
</dbReference>
<accession>A0A7I4YHL8</accession>
<proteinExistence type="predicted"/>
<evidence type="ECO:0000313" key="1">
    <source>
        <dbReference type="Proteomes" id="UP000025227"/>
    </source>
</evidence>
<dbReference type="AlphaFoldDB" id="A0A7I4YHL8"/>
<dbReference type="Proteomes" id="UP000025227">
    <property type="component" value="Unplaced"/>
</dbReference>
<protein>
    <submittedName>
        <fullName evidence="2">Reverse transcriptase domain-containing protein</fullName>
    </submittedName>
</protein>
<evidence type="ECO:0000313" key="2">
    <source>
        <dbReference type="WBParaSite" id="HCON_00094740-00001"/>
    </source>
</evidence>